<dbReference type="InterPro" id="IPR027417">
    <property type="entry name" value="P-loop_NTPase"/>
</dbReference>
<organism evidence="2 3">
    <name type="scientific">Legionella worsleiensis</name>
    <dbReference type="NCBI Taxonomy" id="45076"/>
    <lineage>
        <taxon>Bacteria</taxon>
        <taxon>Pseudomonadati</taxon>
        <taxon>Pseudomonadota</taxon>
        <taxon>Gammaproteobacteria</taxon>
        <taxon>Legionellales</taxon>
        <taxon>Legionellaceae</taxon>
        <taxon>Legionella</taxon>
    </lineage>
</organism>
<proteinExistence type="predicted"/>
<sequence length="248" mass="27546">MPIFSSKGDVVSKFIFVTGATGSGKSTVCDEIEQIVGRLGLTVATLSLDHYYLPKSELDPSKPKNFDIPEALEQKLITEHLTMLESGKTIARPTYDMTISDRVSGGEVEFLACDVIIVEGIFAAEYKLGLLRDTERLSIYLQSQQLNDNYTRKADRDRLVRRKTPEHIKAMRLNQIQCFFSFVAHHMTSSDIVIDNTWQPSVGSSVGDGASSSSCDSISHTRVPMIIGDKLERLMDFLSPKVTSSLAY</sequence>
<dbReference type="Proteomes" id="UP000054662">
    <property type="component" value="Unassembled WGS sequence"/>
</dbReference>
<dbReference type="EMBL" id="LNZC01000027">
    <property type="protein sequence ID" value="KTD76716.1"/>
    <property type="molecule type" value="Genomic_DNA"/>
</dbReference>
<dbReference type="AlphaFoldDB" id="A0A0W1A5R7"/>
<keyword evidence="2" id="KW-0808">Transferase</keyword>
<comment type="caution">
    <text evidence="2">The sequence shown here is derived from an EMBL/GenBank/DDBJ whole genome shotgun (WGS) entry which is preliminary data.</text>
</comment>
<dbReference type="PATRIC" id="fig|45076.6.peg.2117"/>
<dbReference type="PANTHER" id="PTHR10285">
    <property type="entry name" value="URIDINE KINASE"/>
    <property type="match status" value="1"/>
</dbReference>
<name>A0A0W1A5R7_9GAMM</name>
<gene>
    <name evidence="2" type="ORF">Lwor_1941</name>
</gene>
<dbReference type="STRING" id="45076.Lwor_1941"/>
<evidence type="ECO:0000259" key="1">
    <source>
        <dbReference type="Pfam" id="PF00485"/>
    </source>
</evidence>
<dbReference type="GO" id="GO:0005524">
    <property type="term" value="F:ATP binding"/>
    <property type="evidence" value="ECO:0007669"/>
    <property type="project" value="InterPro"/>
</dbReference>
<dbReference type="InterPro" id="IPR006083">
    <property type="entry name" value="PRK/URK"/>
</dbReference>
<dbReference type="Gene3D" id="3.40.50.300">
    <property type="entry name" value="P-loop containing nucleotide triphosphate hydrolases"/>
    <property type="match status" value="1"/>
</dbReference>
<evidence type="ECO:0000313" key="3">
    <source>
        <dbReference type="Proteomes" id="UP000054662"/>
    </source>
</evidence>
<reference evidence="2 3" key="1">
    <citation type="submission" date="2015-11" db="EMBL/GenBank/DDBJ databases">
        <title>Genomic analysis of 38 Legionella species identifies large and diverse effector repertoires.</title>
        <authorList>
            <person name="Burstein D."/>
            <person name="Amaro F."/>
            <person name="Zusman T."/>
            <person name="Lifshitz Z."/>
            <person name="Cohen O."/>
            <person name="Gilbert J.A."/>
            <person name="Pupko T."/>
            <person name="Shuman H.A."/>
            <person name="Segal G."/>
        </authorList>
    </citation>
    <scope>NUCLEOTIDE SEQUENCE [LARGE SCALE GENOMIC DNA]</scope>
    <source>
        <strain evidence="2 3">ATCC 49508</strain>
    </source>
</reference>
<feature type="domain" description="Phosphoribulokinase/uridine kinase" evidence="1">
    <location>
        <begin position="15"/>
        <end position="196"/>
    </location>
</feature>
<accession>A0A0W1A5R7</accession>
<evidence type="ECO:0000313" key="2">
    <source>
        <dbReference type="EMBL" id="KTD76716.1"/>
    </source>
</evidence>
<protein>
    <submittedName>
        <fullName evidence="2">Uridine kinase</fullName>
    </submittedName>
</protein>
<keyword evidence="3" id="KW-1185">Reference proteome</keyword>
<dbReference type="SUPFAM" id="SSF52540">
    <property type="entry name" value="P-loop containing nucleoside triphosphate hydrolases"/>
    <property type="match status" value="1"/>
</dbReference>
<dbReference type="GO" id="GO:0016301">
    <property type="term" value="F:kinase activity"/>
    <property type="evidence" value="ECO:0007669"/>
    <property type="project" value="UniProtKB-KW"/>
</dbReference>
<keyword evidence="2" id="KW-0418">Kinase</keyword>
<dbReference type="PRINTS" id="PR00988">
    <property type="entry name" value="URIDINKINASE"/>
</dbReference>
<dbReference type="Pfam" id="PF00485">
    <property type="entry name" value="PRK"/>
    <property type="match status" value="1"/>
</dbReference>